<comment type="subcellular location">
    <subcellularLocation>
        <location evidence="1">Nucleus</location>
    </subcellularLocation>
</comment>
<dbReference type="SMART" id="SM00502">
    <property type="entry name" value="BBC"/>
    <property type="match status" value="1"/>
</dbReference>
<dbReference type="InterPro" id="IPR011011">
    <property type="entry name" value="Znf_FYVE_PHD"/>
</dbReference>
<evidence type="ECO:0000256" key="7">
    <source>
        <dbReference type="ARBA" id="ARBA00023117"/>
    </source>
</evidence>
<dbReference type="GO" id="GO:0003714">
    <property type="term" value="F:transcription corepressor activity"/>
    <property type="evidence" value="ECO:0007669"/>
    <property type="project" value="InterPro"/>
</dbReference>
<keyword evidence="3" id="KW-0677">Repeat</keyword>
<evidence type="ECO:0000256" key="10">
    <source>
        <dbReference type="SAM" id="MobiDB-lite"/>
    </source>
</evidence>
<keyword evidence="2" id="KW-0479">Metal-binding</keyword>
<organism evidence="13 14">
    <name type="scientific">Sousa chinensis</name>
    <name type="common">Indo-pacific humpbacked dolphin</name>
    <name type="synonym">Steno chinensis</name>
    <dbReference type="NCBI Taxonomy" id="103600"/>
    <lineage>
        <taxon>Eukaryota</taxon>
        <taxon>Metazoa</taxon>
        <taxon>Chordata</taxon>
        <taxon>Craniata</taxon>
        <taxon>Vertebrata</taxon>
        <taxon>Euteleostomi</taxon>
        <taxon>Mammalia</taxon>
        <taxon>Eutheria</taxon>
        <taxon>Laurasiatheria</taxon>
        <taxon>Artiodactyla</taxon>
        <taxon>Whippomorpha</taxon>
        <taxon>Cetacea</taxon>
        <taxon>Odontoceti</taxon>
        <taxon>Delphinidae</taxon>
        <taxon>Sousa</taxon>
    </lineage>
</organism>
<dbReference type="PANTHER" id="PTHR45915">
    <property type="entry name" value="TRANSCRIPTION INTERMEDIARY FACTOR"/>
    <property type="match status" value="1"/>
</dbReference>
<feature type="compositionally biased region" description="Low complexity" evidence="10">
    <location>
        <begin position="1"/>
        <end position="18"/>
    </location>
</feature>
<dbReference type="PROSITE" id="PS50119">
    <property type="entry name" value="ZF_BBOX"/>
    <property type="match status" value="2"/>
</dbReference>
<dbReference type="InterPro" id="IPR042713">
    <property type="entry name" value="TIF1beta_RING-HC"/>
</dbReference>
<feature type="domain" description="RING-type" evidence="11">
    <location>
        <begin position="68"/>
        <end position="124"/>
    </location>
</feature>
<evidence type="ECO:0000259" key="11">
    <source>
        <dbReference type="PROSITE" id="PS50089"/>
    </source>
</evidence>
<protein>
    <recommendedName>
        <fullName evidence="15">Transcription intermediary factor 1-beta</fullName>
    </recommendedName>
</protein>
<gene>
    <name evidence="13" type="ORF">DBR06_SOUSAS20510013</name>
</gene>
<dbReference type="CDD" id="cd15623">
    <property type="entry name" value="PHD_TIF1beta"/>
    <property type="match status" value="1"/>
</dbReference>
<dbReference type="InterPro" id="IPR013083">
    <property type="entry name" value="Znf_RING/FYVE/PHD"/>
</dbReference>
<dbReference type="InterPro" id="IPR036427">
    <property type="entry name" value="Bromodomain-like_sf"/>
</dbReference>
<accession>A0A484GIG4</accession>
<dbReference type="Proteomes" id="UP000295264">
    <property type="component" value="Unassembled WGS sequence"/>
</dbReference>
<dbReference type="InterPro" id="IPR019786">
    <property type="entry name" value="Zinc_finger_PHD-type_CS"/>
</dbReference>
<dbReference type="EMBL" id="QWLN02007406">
    <property type="protein sequence ID" value="TEA35442.1"/>
    <property type="molecule type" value="Genomic_DNA"/>
</dbReference>
<dbReference type="PROSITE" id="PS01359">
    <property type="entry name" value="ZF_PHD_1"/>
    <property type="match status" value="1"/>
</dbReference>
<dbReference type="SMART" id="SM00184">
    <property type="entry name" value="RING"/>
    <property type="match status" value="1"/>
</dbReference>
<dbReference type="InterPro" id="IPR001965">
    <property type="entry name" value="Znf_PHD"/>
</dbReference>
<evidence type="ECO:0000256" key="6">
    <source>
        <dbReference type="ARBA" id="ARBA00023054"/>
    </source>
</evidence>
<keyword evidence="5" id="KW-0862">Zinc</keyword>
<evidence type="ECO:0000313" key="14">
    <source>
        <dbReference type="Proteomes" id="UP000295264"/>
    </source>
</evidence>
<dbReference type="Pfam" id="PF14634">
    <property type="entry name" value="zf-RING_5"/>
    <property type="match status" value="1"/>
</dbReference>
<evidence type="ECO:0000313" key="13">
    <source>
        <dbReference type="EMBL" id="TEA35442.1"/>
    </source>
</evidence>
<feature type="domain" description="B box-type" evidence="12">
    <location>
        <begin position="152"/>
        <end position="199"/>
    </location>
</feature>
<dbReference type="SUPFAM" id="SSF57903">
    <property type="entry name" value="FYVE/PHD zinc finger"/>
    <property type="match status" value="1"/>
</dbReference>
<feature type="domain" description="B box-type" evidence="12">
    <location>
        <begin position="208"/>
        <end position="249"/>
    </location>
</feature>
<keyword evidence="6" id="KW-0175">Coiled coil</keyword>
<comment type="caution">
    <text evidence="13">The sequence shown here is derived from an EMBL/GenBank/DDBJ whole genome shotgun (WGS) entry which is preliminary data.</text>
</comment>
<dbReference type="InterPro" id="IPR047058">
    <property type="entry name" value="TIF1b_Bbox2_Znf"/>
</dbReference>
<feature type="compositionally biased region" description="Polar residues" evidence="10">
    <location>
        <begin position="438"/>
        <end position="447"/>
    </location>
</feature>
<dbReference type="Gene3D" id="3.30.40.10">
    <property type="entry name" value="Zinc/RING finger domain, C3HC4 (zinc finger)"/>
    <property type="match status" value="2"/>
</dbReference>
<dbReference type="SUPFAM" id="SSF57845">
    <property type="entry name" value="B-box zinc-binding domain"/>
    <property type="match status" value="1"/>
</dbReference>
<evidence type="ECO:0000259" key="12">
    <source>
        <dbReference type="PROSITE" id="PS50119"/>
    </source>
</evidence>
<feature type="non-terminal residue" evidence="13">
    <location>
        <position position="1"/>
    </location>
</feature>
<evidence type="ECO:0000256" key="8">
    <source>
        <dbReference type="ARBA" id="ARBA00023242"/>
    </source>
</evidence>
<dbReference type="CDD" id="cd16765">
    <property type="entry name" value="RING-HC_TIF1beta"/>
    <property type="match status" value="1"/>
</dbReference>
<evidence type="ECO:0000256" key="3">
    <source>
        <dbReference type="ARBA" id="ARBA00022737"/>
    </source>
</evidence>
<feature type="region of interest" description="Disordered" evidence="10">
    <location>
        <begin position="588"/>
        <end position="608"/>
    </location>
</feature>
<dbReference type="Gene3D" id="3.30.160.60">
    <property type="entry name" value="Classic Zinc Finger"/>
    <property type="match status" value="1"/>
</dbReference>
<feature type="region of interest" description="Disordered" evidence="10">
    <location>
        <begin position="1"/>
        <end position="34"/>
    </location>
</feature>
<evidence type="ECO:0000256" key="5">
    <source>
        <dbReference type="ARBA" id="ARBA00022833"/>
    </source>
</evidence>
<dbReference type="CDD" id="cd19829">
    <property type="entry name" value="Bbox2_TIF1b_C-VI"/>
    <property type="match status" value="1"/>
</dbReference>
<name>A0A484GIG4_SOUCH</name>
<evidence type="ECO:0000256" key="2">
    <source>
        <dbReference type="ARBA" id="ARBA00022723"/>
    </source>
</evidence>
<evidence type="ECO:0000256" key="1">
    <source>
        <dbReference type="ARBA" id="ARBA00004123"/>
    </source>
</evidence>
<reference evidence="13 14" key="1">
    <citation type="journal article" date="2018" name="Genomics">
        <title>Molecular footprints of inshore aquatic adaptation in Indo-Pacific humpback dolphin (Sousa chinensis).</title>
        <authorList>
            <person name="Ming Y."/>
            <person name="Jian J."/>
            <person name="Yu F."/>
            <person name="Yu X."/>
            <person name="Wang J."/>
            <person name="Liu W."/>
        </authorList>
    </citation>
    <scope>NUCLEOTIDE SEQUENCE [LARGE SCALE GENOMIC DNA]</scope>
    <source>
        <strain evidence="13">MY-2018</strain>
        <tissue evidence="13">Skin</tissue>
    </source>
</reference>
<keyword evidence="8" id="KW-0539">Nucleus</keyword>
<proteinExistence type="predicted"/>
<dbReference type="GO" id="GO:0000785">
    <property type="term" value="C:chromatin"/>
    <property type="evidence" value="ECO:0007669"/>
    <property type="project" value="TreeGrafter"/>
</dbReference>
<dbReference type="SMART" id="SM00297">
    <property type="entry name" value="BROMO"/>
    <property type="match status" value="1"/>
</dbReference>
<keyword evidence="4 9" id="KW-0863">Zinc-finger</keyword>
<dbReference type="PANTHER" id="PTHR45915:SF8">
    <property type="entry name" value="TRIPARTITE MOTIF CONTAINING 28"/>
    <property type="match status" value="1"/>
</dbReference>
<dbReference type="PROSITE" id="PS50089">
    <property type="entry name" value="ZF_RING_2"/>
    <property type="match status" value="1"/>
</dbReference>
<dbReference type="AlphaFoldDB" id="A0A484GIG4"/>
<dbReference type="SMART" id="SM00336">
    <property type="entry name" value="BBOX"/>
    <property type="match status" value="2"/>
</dbReference>
<dbReference type="FunFam" id="3.30.160.60:FF:000074">
    <property type="entry name" value="Tripartite motif containing 66"/>
    <property type="match status" value="1"/>
</dbReference>
<dbReference type="InterPro" id="IPR000315">
    <property type="entry name" value="Znf_B-box"/>
</dbReference>
<dbReference type="InterPro" id="IPR047059">
    <property type="entry name" value="TIF1b_Bbox1_Znf"/>
</dbReference>
<dbReference type="Gene3D" id="1.20.920.10">
    <property type="entry name" value="Bromodomain-like"/>
    <property type="match status" value="1"/>
</dbReference>
<keyword evidence="7" id="KW-0103">Bromodomain</keyword>
<keyword evidence="14" id="KW-1185">Reference proteome</keyword>
<dbReference type="InterPro" id="IPR003649">
    <property type="entry name" value="Bbox_C"/>
</dbReference>
<dbReference type="GO" id="GO:0005634">
    <property type="term" value="C:nucleus"/>
    <property type="evidence" value="ECO:0007669"/>
    <property type="project" value="UniProtKB-SubCell"/>
</dbReference>
<sequence length="891" mass="94164">AGERAAAGRAAAAAASGSPGPGEGSAGAEKRVAASSATASASASAAASASASSPAGGGGEALELLEHCGVCRERLRPEREPRLLPCLHSACSACLGPAAPAAANSSGDGGAAGDGAVVDCPVCKQQCFSKDIVENYFMRDSGSKAATDSQDANQQCCTSCEDNAPATSYCVECSEPLCETCVEAHQRVKYTKDHTVRSTGPAKSRDGERTVYCNVHKHEPLVLFCESCDTLTCRDCQLNAHKDHQYQFLEDAVRNQRKLLASLVKRLGDKHATLQKNTKEVRSSIRQVSDVQKRVQVDVKMAILQIMKELNKRGRVLVNDAQKVTEGQQERLERQHWTMTKIQKHQEHILRFASWALESDNNTALLLSKKLIYFQLHRALKMIVDPVEPHGEMKFQWDLNAWTKSAEAFGKIVAERPGTNSTGPVPMAPPRAPGPLSKQGSGSSQPMEVQEGYGFGSADDPYSSAEPHVSGVKRSRSSDGEVSGLMRKVPRVSLERLDLDLTADSQPPVFKVFPGSTTEDYNLIVIERGAAAVAAGQPGTAPPGAPGAPPLPGMAIVKEEETEAAIGAPPAATEGPETKPVLMALAEGPGAEGPRLASPSGSTSSGLEVVAPEGTSAPAGGPGALDDSATICRVCQKPGDLVMCNQCEFCFHLDCHLPALQDVPGCEAVRGLQGGGLGQVPCSPSRSVPSREEWSCSLCHVLPDLKEEDGSLNLDGGDSTGVVAKLSPANQQKCERVLLALFCHEPCRPLHQLATDSTFSLVSSGTWEGGRCRGCLASPSACGLCSKDQPGGTLDLTLIRARLQEKLSPPYSSPQEFAQDVGRMFKQFNKLTEDKADVQSIIGLQRFFETRMNEAFGDTKFSAVLVEPPPLSLPGAGLSAQDLSSGPGDGP</sequence>
<dbReference type="CDD" id="cd19846">
    <property type="entry name" value="Bbox1_TIF1b_C-VI"/>
    <property type="match status" value="1"/>
</dbReference>
<dbReference type="SUPFAM" id="SSF57850">
    <property type="entry name" value="RING/U-box"/>
    <property type="match status" value="1"/>
</dbReference>
<dbReference type="InterPro" id="IPR001841">
    <property type="entry name" value="Znf_RING"/>
</dbReference>
<evidence type="ECO:0000256" key="9">
    <source>
        <dbReference type="PROSITE-ProRule" id="PRU00024"/>
    </source>
</evidence>
<evidence type="ECO:0000256" key="4">
    <source>
        <dbReference type="ARBA" id="ARBA00022771"/>
    </source>
</evidence>
<feature type="region of interest" description="Disordered" evidence="10">
    <location>
        <begin position="415"/>
        <end position="484"/>
    </location>
</feature>
<dbReference type="InterPro" id="IPR037373">
    <property type="entry name" value="KAP1"/>
</dbReference>
<dbReference type="SMART" id="SM00249">
    <property type="entry name" value="PHD"/>
    <property type="match status" value="1"/>
</dbReference>
<dbReference type="InterPro" id="IPR001487">
    <property type="entry name" value="Bromodomain"/>
</dbReference>
<dbReference type="GO" id="GO:0008270">
    <property type="term" value="F:zinc ion binding"/>
    <property type="evidence" value="ECO:0007669"/>
    <property type="project" value="UniProtKB-KW"/>
</dbReference>
<evidence type="ECO:0008006" key="15">
    <source>
        <dbReference type="Google" id="ProtNLM"/>
    </source>
</evidence>
<dbReference type="Pfam" id="PF00643">
    <property type="entry name" value="zf-B_box"/>
    <property type="match status" value="2"/>
</dbReference>